<dbReference type="GO" id="GO:0005737">
    <property type="term" value="C:cytoplasm"/>
    <property type="evidence" value="ECO:0007669"/>
    <property type="project" value="TreeGrafter"/>
</dbReference>
<feature type="region of interest" description="Disordered" evidence="1">
    <location>
        <begin position="1"/>
        <end position="32"/>
    </location>
</feature>
<dbReference type="KEGG" id="mflu:HZU40_25295"/>
<dbReference type="Gene3D" id="3.50.50.60">
    <property type="entry name" value="FAD/NAD(P)-binding domain"/>
    <property type="match status" value="1"/>
</dbReference>
<evidence type="ECO:0000313" key="4">
    <source>
        <dbReference type="Proteomes" id="UP000515498"/>
    </source>
</evidence>
<dbReference type="PANTHER" id="PTHR13847">
    <property type="entry name" value="SARCOSINE DEHYDROGENASE-RELATED"/>
    <property type="match status" value="1"/>
</dbReference>
<organism evidence="3 4">
    <name type="scientific">Mycolicibacterium fluoranthenivorans</name>
    <dbReference type="NCBI Taxonomy" id="258505"/>
    <lineage>
        <taxon>Bacteria</taxon>
        <taxon>Bacillati</taxon>
        <taxon>Actinomycetota</taxon>
        <taxon>Actinomycetes</taxon>
        <taxon>Mycobacteriales</taxon>
        <taxon>Mycobacteriaceae</taxon>
        <taxon>Mycolicibacterium</taxon>
    </lineage>
</organism>
<accession>A0A7G8PAW6</accession>
<dbReference type="Pfam" id="PF01266">
    <property type="entry name" value="DAO"/>
    <property type="match status" value="1"/>
</dbReference>
<feature type="domain" description="FAD dependent oxidoreductase" evidence="2">
    <location>
        <begin position="69"/>
        <end position="430"/>
    </location>
</feature>
<sequence>MTSVSSPRRSSPNSSRPARGKKPRAPDEPTIRASEWSDVVTVNGGVSFWWQQIGLPAPRPTLPGSIDVDVAIVGAGYTGLWTAYYLKKAEPSLRIAVLEARFAGFGASGRNGGWLTNDITGGRERMAKTYGRQPTIDHQNALNATIDEVLTIAAEEGIDADIRKGGELTVAYTPAQFGRLQAAAEALAAWPGTDGTLLSASDTANRVNVAGTLGGIWHPHCAKVHPAKLARGLTEAVERLGVDIYENTPVHEIEPGCARTDFGTVRATHILRATEGFTANLAGEHRTWLPMNSSMIVTEPLPETTWESINWQGYDTLGDMAHVYMYAQRTADGRIALGGRGVPYRYGSAVDTDGSTQPATIDSLTALLRRFFPALHSAAIDHAWSGVLGVPRDWSASVTYDPRTGLGFAGGYVGTGVTATNLAGRTLRDLVLGHTTDLTRAPWVGHRARRWEFEPLRYLAVHGIYAAYRAADTSEARGRTTSSPIARLADLVAGR</sequence>
<dbReference type="EMBL" id="CP059894">
    <property type="protein sequence ID" value="QNJ91482.1"/>
    <property type="molecule type" value="Genomic_DNA"/>
</dbReference>
<evidence type="ECO:0000256" key="1">
    <source>
        <dbReference type="SAM" id="MobiDB-lite"/>
    </source>
</evidence>
<dbReference type="Proteomes" id="UP000515498">
    <property type="component" value="Chromosome"/>
</dbReference>
<dbReference type="InterPro" id="IPR036188">
    <property type="entry name" value="FAD/NAD-bd_sf"/>
</dbReference>
<evidence type="ECO:0000259" key="2">
    <source>
        <dbReference type="Pfam" id="PF01266"/>
    </source>
</evidence>
<dbReference type="AlphaFoldDB" id="A0A7G8PAW6"/>
<dbReference type="Gene3D" id="3.30.9.10">
    <property type="entry name" value="D-Amino Acid Oxidase, subunit A, domain 2"/>
    <property type="match status" value="1"/>
</dbReference>
<dbReference type="SUPFAM" id="SSF51905">
    <property type="entry name" value="FAD/NAD(P)-binding domain"/>
    <property type="match status" value="1"/>
</dbReference>
<dbReference type="PANTHER" id="PTHR13847:SF285">
    <property type="entry name" value="FAD DEPENDENT OXIDOREDUCTASE DOMAIN-CONTAINING PROTEIN"/>
    <property type="match status" value="1"/>
</dbReference>
<gene>
    <name evidence="3" type="ORF">HZU40_25295</name>
</gene>
<reference evidence="3 4" key="1">
    <citation type="submission" date="2020-07" db="EMBL/GenBank/DDBJ databases">
        <title>Draft genome sequence of four isobutane-metabolizing strains capable of cometabolically degrading diverse ether contaminants.</title>
        <authorList>
            <person name="Chen W."/>
            <person name="Faulkner N."/>
            <person name="Smith C."/>
            <person name="Hyman M."/>
        </authorList>
    </citation>
    <scope>NUCLEOTIDE SEQUENCE [LARGE SCALE GENOMIC DNA]</scope>
    <source>
        <strain evidence="3 4">2A</strain>
    </source>
</reference>
<evidence type="ECO:0000313" key="3">
    <source>
        <dbReference type="EMBL" id="QNJ91482.1"/>
    </source>
</evidence>
<proteinExistence type="predicted"/>
<dbReference type="InterPro" id="IPR006076">
    <property type="entry name" value="FAD-dep_OxRdtase"/>
</dbReference>
<protein>
    <submittedName>
        <fullName evidence="3">FAD-dependent oxidoreductase</fullName>
    </submittedName>
</protein>
<feature type="compositionally biased region" description="Low complexity" evidence="1">
    <location>
        <begin position="1"/>
        <end position="17"/>
    </location>
</feature>
<name>A0A7G8PAW6_9MYCO</name>